<accession>A0A6J7X4L5</accession>
<dbReference type="GO" id="GO:0003677">
    <property type="term" value="F:DNA binding"/>
    <property type="evidence" value="ECO:0007669"/>
    <property type="project" value="InterPro"/>
</dbReference>
<protein>
    <submittedName>
        <fullName evidence="1">Restriction endonuclease, type II, MjaI</fullName>
    </submittedName>
</protein>
<name>A0A6J7X4L5_9CAUD</name>
<sequence>MYNKYRFELSLNKDVFSKLNKDKKISALFRSSQVGKCAKIFDDYYKSTIELKPAEWYLFYESVMGITILKDTANKLTEITNLSEDICFDYVKFRVLGQTWNGMLNEISLIYELKQEFPNIDFKKSDYDLDENYFTDWEAYSNNTLFLGLQIKPITYKYMNTPYQNQAKLNHDRQRTNYKEKFKVPHFLIYYENGKLYEKQKVLNQINILLTNLI</sequence>
<keyword evidence="1" id="KW-0255">Endonuclease</keyword>
<dbReference type="Pfam" id="PF09568">
    <property type="entry name" value="RE_MjaI"/>
    <property type="match status" value="1"/>
</dbReference>
<dbReference type="GO" id="GO:0009036">
    <property type="term" value="F:type II site-specific deoxyribonuclease activity"/>
    <property type="evidence" value="ECO:0007669"/>
    <property type="project" value="InterPro"/>
</dbReference>
<organism evidence="1">
    <name type="scientific">uncultured Caudovirales phage</name>
    <dbReference type="NCBI Taxonomy" id="2100421"/>
    <lineage>
        <taxon>Viruses</taxon>
        <taxon>Duplodnaviria</taxon>
        <taxon>Heunggongvirae</taxon>
        <taxon>Uroviricota</taxon>
        <taxon>Caudoviricetes</taxon>
        <taxon>Peduoviridae</taxon>
        <taxon>Maltschvirus</taxon>
        <taxon>Maltschvirus maltsch</taxon>
    </lineage>
</organism>
<gene>
    <name evidence="1" type="ORF">UFOVP387_47</name>
</gene>
<proteinExistence type="predicted"/>
<dbReference type="EMBL" id="LR798326">
    <property type="protein sequence ID" value="CAB5224251.1"/>
    <property type="molecule type" value="Genomic_DNA"/>
</dbReference>
<dbReference type="InterPro" id="IPR019068">
    <property type="entry name" value="Restrct_endonuc_II_MjaI"/>
</dbReference>
<evidence type="ECO:0000313" key="1">
    <source>
        <dbReference type="EMBL" id="CAB5224251.1"/>
    </source>
</evidence>
<keyword evidence="1" id="KW-0378">Hydrolase</keyword>
<reference evidence="1" key="1">
    <citation type="submission" date="2020-05" db="EMBL/GenBank/DDBJ databases">
        <authorList>
            <person name="Chiriac C."/>
            <person name="Salcher M."/>
            <person name="Ghai R."/>
            <person name="Kavagutti S V."/>
        </authorList>
    </citation>
    <scope>NUCLEOTIDE SEQUENCE</scope>
</reference>
<dbReference type="GO" id="GO:0009307">
    <property type="term" value="P:DNA restriction-modification system"/>
    <property type="evidence" value="ECO:0007669"/>
    <property type="project" value="InterPro"/>
</dbReference>
<keyword evidence="1" id="KW-0540">Nuclease</keyword>